<evidence type="ECO:0000313" key="2">
    <source>
        <dbReference type="EMBL" id="KAJ7390994.1"/>
    </source>
</evidence>
<gene>
    <name evidence="2" type="ORF">OS493_021014</name>
</gene>
<keyword evidence="3" id="KW-1185">Reference proteome</keyword>
<dbReference type="AlphaFoldDB" id="A0A9X0A1A9"/>
<evidence type="ECO:0000256" key="1">
    <source>
        <dbReference type="SAM" id="SignalP"/>
    </source>
</evidence>
<organism evidence="2 3">
    <name type="scientific">Desmophyllum pertusum</name>
    <dbReference type="NCBI Taxonomy" id="174260"/>
    <lineage>
        <taxon>Eukaryota</taxon>
        <taxon>Metazoa</taxon>
        <taxon>Cnidaria</taxon>
        <taxon>Anthozoa</taxon>
        <taxon>Hexacorallia</taxon>
        <taxon>Scleractinia</taxon>
        <taxon>Caryophylliina</taxon>
        <taxon>Caryophylliidae</taxon>
        <taxon>Desmophyllum</taxon>
    </lineage>
</organism>
<accession>A0A9X0A1A9</accession>
<feature type="signal peptide" evidence="1">
    <location>
        <begin position="1"/>
        <end position="23"/>
    </location>
</feature>
<dbReference type="OrthoDB" id="5950865at2759"/>
<keyword evidence="1" id="KW-0732">Signal</keyword>
<dbReference type="Proteomes" id="UP001163046">
    <property type="component" value="Unassembled WGS sequence"/>
</dbReference>
<name>A0A9X0A1A9_9CNID</name>
<proteinExistence type="predicted"/>
<reference evidence="2" key="1">
    <citation type="submission" date="2023-01" db="EMBL/GenBank/DDBJ databases">
        <title>Genome assembly of the deep-sea coral Lophelia pertusa.</title>
        <authorList>
            <person name="Herrera S."/>
            <person name="Cordes E."/>
        </authorList>
    </citation>
    <scope>NUCLEOTIDE SEQUENCE</scope>
    <source>
        <strain evidence="2">USNM1676648</strain>
        <tissue evidence="2">Polyp</tissue>
    </source>
</reference>
<feature type="chain" id="PRO_5040852979" evidence="1">
    <location>
        <begin position="24"/>
        <end position="167"/>
    </location>
</feature>
<dbReference type="EMBL" id="MU825409">
    <property type="protein sequence ID" value="KAJ7390994.1"/>
    <property type="molecule type" value="Genomic_DNA"/>
</dbReference>
<sequence>MTLPALTWIVAVFLHTKIWVCYRMGFDECGVALNCTMEEEHQWNEEKRTAQAESQRIALLILTEKEHELEDLARDAARAVLENYATERASLKLQEIRDMVMANTKDKQELVDSSAEKTKEKIASCTRSESLLYQEESKWFERLERNIVLHLEDHLITNNVKLIYPEV</sequence>
<evidence type="ECO:0000313" key="3">
    <source>
        <dbReference type="Proteomes" id="UP001163046"/>
    </source>
</evidence>
<protein>
    <submittedName>
        <fullName evidence="2">Uncharacterized protein</fullName>
    </submittedName>
</protein>
<comment type="caution">
    <text evidence="2">The sequence shown here is derived from an EMBL/GenBank/DDBJ whole genome shotgun (WGS) entry which is preliminary data.</text>
</comment>